<name>A0A383C4Y3_9ZZZZ</name>
<protein>
    <submittedName>
        <fullName evidence="1">Uncharacterized protein</fullName>
    </submittedName>
</protein>
<evidence type="ECO:0000313" key="1">
    <source>
        <dbReference type="EMBL" id="SVE27123.1"/>
    </source>
</evidence>
<proteinExistence type="predicted"/>
<gene>
    <name evidence="1" type="ORF">METZ01_LOCUS479977</name>
</gene>
<organism evidence="1">
    <name type="scientific">marine metagenome</name>
    <dbReference type="NCBI Taxonomy" id="408172"/>
    <lineage>
        <taxon>unclassified sequences</taxon>
        <taxon>metagenomes</taxon>
        <taxon>ecological metagenomes</taxon>
    </lineage>
</organism>
<dbReference type="AlphaFoldDB" id="A0A383C4Y3"/>
<accession>A0A383C4Y3</accession>
<reference evidence="1" key="1">
    <citation type="submission" date="2018-05" db="EMBL/GenBank/DDBJ databases">
        <authorList>
            <person name="Lanie J.A."/>
            <person name="Ng W.-L."/>
            <person name="Kazmierczak K.M."/>
            <person name="Andrzejewski T.M."/>
            <person name="Davidsen T.M."/>
            <person name="Wayne K.J."/>
            <person name="Tettelin H."/>
            <person name="Glass J.I."/>
            <person name="Rusch D."/>
            <person name="Podicherti R."/>
            <person name="Tsui H.-C.T."/>
            <person name="Winkler M.E."/>
        </authorList>
    </citation>
    <scope>NUCLEOTIDE SEQUENCE</scope>
</reference>
<dbReference type="EMBL" id="UINC01205786">
    <property type="protein sequence ID" value="SVE27123.1"/>
    <property type="molecule type" value="Genomic_DNA"/>
</dbReference>
<sequence>MPDRLNLRFFDTGGTQIFENTAPICLHAIKEVAHRCLRHTCMDQHIFTAHAFWIPCGSFDKV</sequence>